<dbReference type="SUPFAM" id="SSF90123">
    <property type="entry name" value="ABC transporter transmembrane region"/>
    <property type="match status" value="1"/>
</dbReference>
<dbReference type="GO" id="GO:0005524">
    <property type="term" value="F:ATP binding"/>
    <property type="evidence" value="ECO:0007669"/>
    <property type="project" value="UniProtKB-KW"/>
</dbReference>
<dbReference type="InterPro" id="IPR027417">
    <property type="entry name" value="P-loop_NTPase"/>
</dbReference>
<evidence type="ECO:0000256" key="7">
    <source>
        <dbReference type="SAM" id="Phobius"/>
    </source>
</evidence>
<evidence type="ECO:0000259" key="9">
    <source>
        <dbReference type="PROSITE" id="PS50929"/>
    </source>
</evidence>
<evidence type="ECO:0000256" key="3">
    <source>
        <dbReference type="ARBA" id="ARBA00022741"/>
    </source>
</evidence>
<organism evidence="10 11">
    <name type="scientific">Shivajiella indica</name>
    <dbReference type="NCBI Taxonomy" id="872115"/>
    <lineage>
        <taxon>Bacteria</taxon>
        <taxon>Pseudomonadati</taxon>
        <taxon>Bacteroidota</taxon>
        <taxon>Cytophagia</taxon>
        <taxon>Cytophagales</taxon>
        <taxon>Cyclobacteriaceae</taxon>
        <taxon>Shivajiella</taxon>
    </lineage>
</organism>
<sequence length="600" mass="69129">MEIKRIFQELSFSAYKRAIRLLWDASTGMFILQVILYLIQSVLPLGILYATKNLFDMLIEEGTTYQNVLFWMLILLGIQLLTTVISQFNSYITELFQQKLTDKTASIIIEKSIVIPFAYFEDHRYHDSLHLAQSQAMYRLPFLHQVILNTFSNLLGLSLLLGYFFSLISVYAWIILLIAIPLASIKWYSGYMLYKLERKTIPAERESSYYHTILTQESFAQEIRTLNFGEALLKRFNDIRRLIYQEKKNLQSRLLGYSILAEIAEVTVLFIILIGIAKQAFFGILQISLLVVYIQGVQRMQSNLKNFLNSLVQLIQQRIFLNDLFRFLDIQNPMENPKNKDLFPKDDCSITVNNLSFAYPNINKVVLSNLNMSFPQGKVIGIVGANGSGKSTFVKLLAGLYSPENGSIYIGDKLLESISHNSFRENSLILFQDFQNYYFSIEDIISLGKKAKEDHDTKLKEAINKSQSAEFIDSLEEGIHTKMGRIFEGGKNLSGGQWQKLAIARAFYRDPRVIILDEPTSAMDAITETQVFRNFKNEAKDKVIILITHRLYNLKDADNIYVLEEGKIVQEGNFEELIKKEGIFLELYQNQSFQKRIGNE</sequence>
<dbReference type="InterPro" id="IPR003439">
    <property type="entry name" value="ABC_transporter-like_ATP-bd"/>
</dbReference>
<evidence type="ECO:0000313" key="10">
    <source>
        <dbReference type="EMBL" id="MFD2200569.1"/>
    </source>
</evidence>
<name>A0ABW5B508_9BACT</name>
<gene>
    <name evidence="10" type="ORF">ACFSKV_03255</name>
</gene>
<dbReference type="PANTHER" id="PTHR43394:SF1">
    <property type="entry name" value="ATP-BINDING CASSETTE SUB-FAMILY B MEMBER 10, MITOCHONDRIAL"/>
    <property type="match status" value="1"/>
</dbReference>
<feature type="domain" description="ABC transmembrane type-1" evidence="9">
    <location>
        <begin position="31"/>
        <end position="316"/>
    </location>
</feature>
<dbReference type="PANTHER" id="PTHR43394">
    <property type="entry name" value="ATP-DEPENDENT PERMEASE MDL1, MITOCHONDRIAL"/>
    <property type="match status" value="1"/>
</dbReference>
<evidence type="ECO:0000313" key="11">
    <source>
        <dbReference type="Proteomes" id="UP001597414"/>
    </source>
</evidence>
<dbReference type="InterPro" id="IPR039421">
    <property type="entry name" value="Type_1_exporter"/>
</dbReference>
<dbReference type="PROSITE" id="PS50893">
    <property type="entry name" value="ABC_TRANSPORTER_2"/>
    <property type="match status" value="1"/>
</dbReference>
<feature type="transmembrane region" description="Helical" evidence="7">
    <location>
        <begin position="171"/>
        <end position="189"/>
    </location>
</feature>
<keyword evidence="2 7" id="KW-0812">Transmembrane</keyword>
<dbReference type="EMBL" id="JBHUIV010000008">
    <property type="protein sequence ID" value="MFD2200569.1"/>
    <property type="molecule type" value="Genomic_DNA"/>
</dbReference>
<evidence type="ECO:0000256" key="6">
    <source>
        <dbReference type="ARBA" id="ARBA00023136"/>
    </source>
</evidence>
<keyword evidence="3" id="KW-0547">Nucleotide-binding</keyword>
<dbReference type="SMART" id="SM00382">
    <property type="entry name" value="AAA"/>
    <property type="match status" value="1"/>
</dbReference>
<feature type="transmembrane region" description="Helical" evidence="7">
    <location>
        <begin position="21"/>
        <end position="49"/>
    </location>
</feature>
<evidence type="ECO:0000256" key="4">
    <source>
        <dbReference type="ARBA" id="ARBA00022840"/>
    </source>
</evidence>
<accession>A0ABW5B508</accession>
<dbReference type="InterPro" id="IPR036640">
    <property type="entry name" value="ABC1_TM_sf"/>
</dbReference>
<dbReference type="PROSITE" id="PS00211">
    <property type="entry name" value="ABC_TRANSPORTER_1"/>
    <property type="match status" value="1"/>
</dbReference>
<dbReference type="Proteomes" id="UP001597414">
    <property type="component" value="Unassembled WGS sequence"/>
</dbReference>
<feature type="transmembrane region" description="Helical" evidence="7">
    <location>
        <begin position="146"/>
        <end position="165"/>
    </location>
</feature>
<evidence type="ECO:0000256" key="5">
    <source>
        <dbReference type="ARBA" id="ARBA00022989"/>
    </source>
</evidence>
<dbReference type="Gene3D" id="3.40.50.300">
    <property type="entry name" value="P-loop containing nucleotide triphosphate hydrolases"/>
    <property type="match status" value="1"/>
</dbReference>
<evidence type="ECO:0000259" key="8">
    <source>
        <dbReference type="PROSITE" id="PS50893"/>
    </source>
</evidence>
<dbReference type="PROSITE" id="PS50929">
    <property type="entry name" value="ABC_TM1F"/>
    <property type="match status" value="1"/>
</dbReference>
<feature type="domain" description="ABC transporter" evidence="8">
    <location>
        <begin position="350"/>
        <end position="590"/>
    </location>
</feature>
<dbReference type="RefSeq" id="WP_380800346.1">
    <property type="nucleotide sequence ID" value="NZ_JBHUIV010000008.1"/>
</dbReference>
<dbReference type="Gene3D" id="1.20.1560.10">
    <property type="entry name" value="ABC transporter type 1, transmembrane domain"/>
    <property type="match status" value="1"/>
</dbReference>
<evidence type="ECO:0000256" key="1">
    <source>
        <dbReference type="ARBA" id="ARBA00004651"/>
    </source>
</evidence>
<dbReference type="InterPro" id="IPR011527">
    <property type="entry name" value="ABC1_TM_dom"/>
</dbReference>
<proteinExistence type="predicted"/>
<keyword evidence="5 7" id="KW-1133">Transmembrane helix</keyword>
<feature type="transmembrane region" description="Helical" evidence="7">
    <location>
        <begin position="254"/>
        <end position="274"/>
    </location>
</feature>
<keyword evidence="11" id="KW-1185">Reference proteome</keyword>
<comment type="subcellular location">
    <subcellularLocation>
        <location evidence="1">Cell membrane</location>
        <topology evidence="1">Multi-pass membrane protein</topology>
    </subcellularLocation>
</comment>
<dbReference type="InterPro" id="IPR003593">
    <property type="entry name" value="AAA+_ATPase"/>
</dbReference>
<dbReference type="InterPro" id="IPR017871">
    <property type="entry name" value="ABC_transporter-like_CS"/>
</dbReference>
<dbReference type="Pfam" id="PF00005">
    <property type="entry name" value="ABC_tran"/>
    <property type="match status" value="1"/>
</dbReference>
<reference evidence="11" key="1">
    <citation type="journal article" date="2019" name="Int. J. Syst. Evol. Microbiol.">
        <title>The Global Catalogue of Microorganisms (GCM) 10K type strain sequencing project: providing services to taxonomists for standard genome sequencing and annotation.</title>
        <authorList>
            <consortium name="The Broad Institute Genomics Platform"/>
            <consortium name="The Broad Institute Genome Sequencing Center for Infectious Disease"/>
            <person name="Wu L."/>
            <person name="Ma J."/>
        </authorList>
    </citation>
    <scope>NUCLEOTIDE SEQUENCE [LARGE SCALE GENOMIC DNA]</scope>
    <source>
        <strain evidence="11">KCTC 19812</strain>
    </source>
</reference>
<keyword evidence="4 10" id="KW-0067">ATP-binding</keyword>
<keyword evidence="6 7" id="KW-0472">Membrane</keyword>
<dbReference type="SUPFAM" id="SSF52540">
    <property type="entry name" value="P-loop containing nucleoside triphosphate hydrolases"/>
    <property type="match status" value="1"/>
</dbReference>
<protein>
    <submittedName>
        <fullName evidence="10">ABC transporter ATP-binding protein</fullName>
    </submittedName>
</protein>
<comment type="caution">
    <text evidence="10">The sequence shown here is derived from an EMBL/GenBank/DDBJ whole genome shotgun (WGS) entry which is preliminary data.</text>
</comment>
<feature type="transmembrane region" description="Helical" evidence="7">
    <location>
        <begin position="69"/>
        <end position="92"/>
    </location>
</feature>
<evidence type="ECO:0000256" key="2">
    <source>
        <dbReference type="ARBA" id="ARBA00022692"/>
    </source>
</evidence>